<reference evidence="20 21" key="1">
    <citation type="submission" date="2018-10" db="EMBL/GenBank/DDBJ databases">
        <title>Ulvibacterium marinum gen. nov., sp. nov., a novel marine bacterium of the family Flavobacteriaceae, isolated from a culture of the green alga Ulva prolifera.</title>
        <authorList>
            <person name="Zhang Z."/>
        </authorList>
    </citation>
    <scope>NUCLEOTIDE SEQUENCE [LARGE SCALE GENOMIC DNA]</scope>
    <source>
        <strain evidence="20 21">CCMM003</strain>
    </source>
</reference>
<keyword evidence="14" id="KW-0829">Tyrosine-protein kinase</keyword>
<dbReference type="CDD" id="cd05387">
    <property type="entry name" value="BY-kinase"/>
    <property type="match status" value="1"/>
</dbReference>
<dbReference type="EMBL" id="RBCJ01000006">
    <property type="protein sequence ID" value="RKN76959.1"/>
    <property type="molecule type" value="Genomic_DNA"/>
</dbReference>
<comment type="caution">
    <text evidence="20">The sequence shown here is derived from an EMBL/GenBank/DDBJ whole genome shotgun (WGS) entry which is preliminary data.</text>
</comment>
<dbReference type="NCBIfam" id="TIGR01007">
    <property type="entry name" value="eps_fam"/>
    <property type="match status" value="1"/>
</dbReference>
<comment type="similarity">
    <text evidence="3">Belongs to the etk/wzc family.</text>
</comment>
<evidence type="ECO:0000256" key="11">
    <source>
        <dbReference type="ARBA" id="ARBA00022840"/>
    </source>
</evidence>
<protein>
    <recommendedName>
        <fullName evidence="4">non-specific protein-tyrosine kinase</fullName>
        <ecNumber evidence="4">2.7.10.2</ecNumber>
    </recommendedName>
</protein>
<evidence type="ECO:0000259" key="19">
    <source>
        <dbReference type="Pfam" id="PF13807"/>
    </source>
</evidence>
<dbReference type="Pfam" id="PF13807">
    <property type="entry name" value="GNVR"/>
    <property type="match status" value="1"/>
</dbReference>
<dbReference type="InterPro" id="IPR032807">
    <property type="entry name" value="GNVR"/>
</dbReference>
<proteinExistence type="inferred from homology"/>
<keyword evidence="11" id="KW-0067">ATP-binding</keyword>
<dbReference type="Pfam" id="PF13614">
    <property type="entry name" value="AAA_31"/>
    <property type="match status" value="1"/>
</dbReference>
<dbReference type="EC" id="2.7.10.2" evidence="4"/>
<feature type="transmembrane region" description="Helical" evidence="16">
    <location>
        <begin position="24"/>
        <end position="42"/>
    </location>
</feature>
<evidence type="ECO:0000256" key="15">
    <source>
        <dbReference type="ARBA" id="ARBA00051245"/>
    </source>
</evidence>
<evidence type="ECO:0000256" key="12">
    <source>
        <dbReference type="ARBA" id="ARBA00022989"/>
    </source>
</evidence>
<evidence type="ECO:0000256" key="6">
    <source>
        <dbReference type="ARBA" id="ARBA00022519"/>
    </source>
</evidence>
<keyword evidence="9" id="KW-0547">Nucleotide-binding</keyword>
<keyword evidence="21" id="KW-1185">Reference proteome</keyword>
<keyword evidence="6" id="KW-0997">Cell inner membrane</keyword>
<evidence type="ECO:0000259" key="17">
    <source>
        <dbReference type="Pfam" id="PF02706"/>
    </source>
</evidence>
<comment type="subcellular location">
    <subcellularLocation>
        <location evidence="1">Cell inner membrane</location>
        <topology evidence="1">Multi-pass membrane protein</topology>
    </subcellularLocation>
</comment>
<evidence type="ECO:0000256" key="10">
    <source>
        <dbReference type="ARBA" id="ARBA00022777"/>
    </source>
</evidence>
<name>A0A3B0BXQ8_9FLAO</name>
<dbReference type="GO" id="GO:0005886">
    <property type="term" value="C:plasma membrane"/>
    <property type="evidence" value="ECO:0007669"/>
    <property type="project" value="UniProtKB-SubCell"/>
</dbReference>
<dbReference type="Proteomes" id="UP000276603">
    <property type="component" value="Unassembled WGS sequence"/>
</dbReference>
<feature type="domain" description="Polysaccharide chain length determinant N-terminal" evidence="17">
    <location>
        <begin position="11"/>
        <end position="103"/>
    </location>
</feature>
<gene>
    <name evidence="20" type="ORF">D7Z94_24590</name>
</gene>
<evidence type="ECO:0000256" key="8">
    <source>
        <dbReference type="ARBA" id="ARBA00022692"/>
    </source>
</evidence>
<dbReference type="InterPro" id="IPR003856">
    <property type="entry name" value="LPS_length_determ_N"/>
</dbReference>
<sequence>MGSTEFSKGGIDFKLLFSPYLRNWKWFVICAIAAIFLAFLYLRYATPKYAIRAKIQILDDESTSSEIDVFQDLQMFTGKGGQILDEIEVLGSRSNMIRMVKELGLNKKIIALGNVRDSDVYVDPPFKINFLAADSVVHGSKEEFQITLASDTTFEYALEADSPVKVFSFGKRFSSPVGDIIITPNVLNLKSYKGKKYKVAMAPLAEVAEIYQKDIMISVADENSNIISISLNEAIKARGRDIINTLVENYNQNAVDDKKAIADRTSSFINDRIADIYGDLSTVDQSAEDFKSGRGIADITTQTNVNVNIGAANHQELQNASVQLDIASSMKDIVENEQGYELLPANVGLADASIAATTARYNELALERKRLLESSNEKNPIIVNLDQQLDGLKRSMRSSLNSMTNNLGLQVNSLSGQLSRINSRIYSAPKNERALRDITRQQETTESLYLYLLQKREESQITFASASPKSKIIDNAYAVSEEPVSPKTPVVLMASLILGFLVPFSVIYSKDLLDNKVHNKVSLEKLTGKIPVLAELPKILKKENTLVKTNERTVLAESLRILRTNLDYVLKSKKSSGLDTKGNTIFVTSSVPGEGKTLVASNLAMIYANSNKRVLLIGADIRNPKIYQFYSGKNVDKLGRSVRNTKNLGLTDFLVNEKLEPKDIISPMLAHEQSVDVVYSGRIPPNPAELLMSERIKDLFAYAKGNYDYIIVDTAPVMVVSDTLLISTNADQTLYVTRAGMTELRVIEFPLKMEEEGKLKGLSFIVNGVKDSNLGYGGKYGYGYGKSVKKWWKF</sequence>
<organism evidence="20 21">
    <name type="scientific">Ulvibacterium marinum</name>
    <dbReference type="NCBI Taxonomy" id="2419782"/>
    <lineage>
        <taxon>Bacteria</taxon>
        <taxon>Pseudomonadati</taxon>
        <taxon>Bacteroidota</taxon>
        <taxon>Flavobacteriia</taxon>
        <taxon>Flavobacteriales</taxon>
        <taxon>Flavobacteriaceae</taxon>
        <taxon>Ulvibacterium</taxon>
    </lineage>
</organism>
<dbReference type="InterPro" id="IPR005702">
    <property type="entry name" value="Wzc-like_C"/>
</dbReference>
<dbReference type="InterPro" id="IPR050445">
    <property type="entry name" value="Bact_polysacc_biosynth/exp"/>
</dbReference>
<accession>A0A3B0BXQ8</accession>
<dbReference type="SUPFAM" id="SSF52540">
    <property type="entry name" value="P-loop containing nucleoside triphosphate hydrolases"/>
    <property type="match status" value="1"/>
</dbReference>
<comment type="catalytic activity">
    <reaction evidence="15">
        <text>L-tyrosyl-[protein] + ATP = O-phospho-L-tyrosyl-[protein] + ADP + H(+)</text>
        <dbReference type="Rhea" id="RHEA:10596"/>
        <dbReference type="Rhea" id="RHEA-COMP:10136"/>
        <dbReference type="Rhea" id="RHEA-COMP:20101"/>
        <dbReference type="ChEBI" id="CHEBI:15378"/>
        <dbReference type="ChEBI" id="CHEBI:30616"/>
        <dbReference type="ChEBI" id="CHEBI:46858"/>
        <dbReference type="ChEBI" id="CHEBI:61978"/>
        <dbReference type="ChEBI" id="CHEBI:456216"/>
        <dbReference type="EC" id="2.7.10.2"/>
    </reaction>
</comment>
<dbReference type="AlphaFoldDB" id="A0A3B0BXQ8"/>
<evidence type="ECO:0000256" key="13">
    <source>
        <dbReference type="ARBA" id="ARBA00023136"/>
    </source>
</evidence>
<dbReference type="OrthoDB" id="9794577at2"/>
<keyword evidence="5" id="KW-1003">Cell membrane</keyword>
<keyword evidence="7 20" id="KW-0808">Transferase</keyword>
<dbReference type="Gene3D" id="3.40.50.300">
    <property type="entry name" value="P-loop containing nucleotide triphosphate hydrolases"/>
    <property type="match status" value="1"/>
</dbReference>
<evidence type="ECO:0000256" key="9">
    <source>
        <dbReference type="ARBA" id="ARBA00022741"/>
    </source>
</evidence>
<evidence type="ECO:0000256" key="16">
    <source>
        <dbReference type="SAM" id="Phobius"/>
    </source>
</evidence>
<keyword evidence="13 16" id="KW-0472">Membrane</keyword>
<evidence type="ECO:0000256" key="2">
    <source>
        <dbReference type="ARBA" id="ARBA00007316"/>
    </source>
</evidence>
<dbReference type="Pfam" id="PF02706">
    <property type="entry name" value="Wzz"/>
    <property type="match status" value="1"/>
</dbReference>
<evidence type="ECO:0000256" key="4">
    <source>
        <dbReference type="ARBA" id="ARBA00011903"/>
    </source>
</evidence>
<dbReference type="InterPro" id="IPR027417">
    <property type="entry name" value="P-loop_NTPase"/>
</dbReference>
<evidence type="ECO:0000256" key="1">
    <source>
        <dbReference type="ARBA" id="ARBA00004429"/>
    </source>
</evidence>
<evidence type="ECO:0000256" key="7">
    <source>
        <dbReference type="ARBA" id="ARBA00022679"/>
    </source>
</evidence>
<feature type="domain" description="Tyrosine-protein kinase G-rich" evidence="19">
    <location>
        <begin position="437"/>
        <end position="510"/>
    </location>
</feature>
<feature type="domain" description="AAA" evidence="18">
    <location>
        <begin position="585"/>
        <end position="721"/>
    </location>
</feature>
<dbReference type="PANTHER" id="PTHR32309">
    <property type="entry name" value="TYROSINE-PROTEIN KINASE"/>
    <property type="match status" value="1"/>
</dbReference>
<keyword evidence="10 20" id="KW-0418">Kinase</keyword>
<dbReference type="RefSeq" id="WP_120714305.1">
    <property type="nucleotide sequence ID" value="NZ_RBCJ01000006.1"/>
</dbReference>
<evidence type="ECO:0000256" key="14">
    <source>
        <dbReference type="ARBA" id="ARBA00023137"/>
    </source>
</evidence>
<comment type="similarity">
    <text evidence="2">Belongs to the CpsD/CapB family.</text>
</comment>
<evidence type="ECO:0000313" key="21">
    <source>
        <dbReference type="Proteomes" id="UP000276603"/>
    </source>
</evidence>
<evidence type="ECO:0000313" key="20">
    <source>
        <dbReference type="EMBL" id="RKN76959.1"/>
    </source>
</evidence>
<dbReference type="GO" id="GO:0005524">
    <property type="term" value="F:ATP binding"/>
    <property type="evidence" value="ECO:0007669"/>
    <property type="project" value="UniProtKB-KW"/>
</dbReference>
<evidence type="ECO:0000256" key="5">
    <source>
        <dbReference type="ARBA" id="ARBA00022475"/>
    </source>
</evidence>
<evidence type="ECO:0000259" key="18">
    <source>
        <dbReference type="Pfam" id="PF13614"/>
    </source>
</evidence>
<dbReference type="PANTHER" id="PTHR32309:SF13">
    <property type="entry name" value="FERRIC ENTEROBACTIN TRANSPORT PROTEIN FEPE"/>
    <property type="match status" value="1"/>
</dbReference>
<evidence type="ECO:0000256" key="3">
    <source>
        <dbReference type="ARBA" id="ARBA00008883"/>
    </source>
</evidence>
<keyword evidence="8 16" id="KW-0812">Transmembrane</keyword>
<dbReference type="InterPro" id="IPR025669">
    <property type="entry name" value="AAA_dom"/>
</dbReference>
<dbReference type="GO" id="GO:0004715">
    <property type="term" value="F:non-membrane spanning protein tyrosine kinase activity"/>
    <property type="evidence" value="ECO:0007669"/>
    <property type="project" value="UniProtKB-EC"/>
</dbReference>
<keyword evidence="12 16" id="KW-1133">Transmembrane helix</keyword>